<gene>
    <name evidence="1" type="ordered locus">Oter_2493</name>
</gene>
<dbReference type="RefSeq" id="WP_012375310.1">
    <property type="nucleotide sequence ID" value="NC_010571.1"/>
</dbReference>
<dbReference type="EMBL" id="CP001032">
    <property type="protein sequence ID" value="ACB75775.1"/>
    <property type="molecule type" value="Genomic_DNA"/>
</dbReference>
<dbReference type="HOGENOM" id="CLU_2343961_0_0_0"/>
<dbReference type="STRING" id="452637.Oter_2493"/>
<evidence type="ECO:0000313" key="2">
    <source>
        <dbReference type="Proteomes" id="UP000007013"/>
    </source>
</evidence>
<sequence>MTKDFFDTEALRYLLGEMNSSQRSTFEEQLTCYPAARIALEECADVMSMLRRQAVDLPFFGGAVENEIARLLQTTRTDAKRQLQQYAHQLRGFITLS</sequence>
<proteinExistence type="predicted"/>
<keyword evidence="2" id="KW-1185">Reference proteome</keyword>
<dbReference type="AlphaFoldDB" id="B1ZSY6"/>
<name>B1ZSY6_OPITP</name>
<protein>
    <submittedName>
        <fullName evidence="1">Uncharacterized protein</fullName>
    </submittedName>
</protein>
<reference evidence="1 2" key="1">
    <citation type="journal article" date="2011" name="J. Bacteriol.">
        <title>Genome sequence of the verrucomicrobium Opitutus terrae PB90-1, an abundant inhabitant of rice paddy soil ecosystems.</title>
        <authorList>
            <person name="van Passel M.W."/>
            <person name="Kant R."/>
            <person name="Palva A."/>
            <person name="Copeland A."/>
            <person name="Lucas S."/>
            <person name="Lapidus A."/>
            <person name="Glavina del Rio T."/>
            <person name="Pitluck S."/>
            <person name="Goltsman E."/>
            <person name="Clum A."/>
            <person name="Sun H."/>
            <person name="Schmutz J."/>
            <person name="Larimer F.W."/>
            <person name="Land M.L."/>
            <person name="Hauser L."/>
            <person name="Kyrpides N."/>
            <person name="Mikhailova N."/>
            <person name="Richardson P.P."/>
            <person name="Janssen P.H."/>
            <person name="de Vos W.M."/>
            <person name="Smidt H."/>
        </authorList>
    </citation>
    <scope>NUCLEOTIDE SEQUENCE [LARGE SCALE GENOMIC DNA]</scope>
    <source>
        <strain evidence="2">DSM 11246 / JCM 15787 / PB90-1</strain>
    </source>
</reference>
<accession>B1ZSY6</accession>
<dbReference type="KEGG" id="ote:Oter_2493"/>
<evidence type="ECO:0000313" key="1">
    <source>
        <dbReference type="EMBL" id="ACB75775.1"/>
    </source>
</evidence>
<organism evidence="1 2">
    <name type="scientific">Opitutus terrae (strain DSM 11246 / JCM 15787 / PB90-1)</name>
    <dbReference type="NCBI Taxonomy" id="452637"/>
    <lineage>
        <taxon>Bacteria</taxon>
        <taxon>Pseudomonadati</taxon>
        <taxon>Verrucomicrobiota</taxon>
        <taxon>Opitutia</taxon>
        <taxon>Opitutales</taxon>
        <taxon>Opitutaceae</taxon>
        <taxon>Opitutus</taxon>
    </lineage>
</organism>
<dbReference type="Proteomes" id="UP000007013">
    <property type="component" value="Chromosome"/>
</dbReference>